<protein>
    <submittedName>
        <fullName evidence="1">Uncharacterized protein</fullName>
    </submittedName>
</protein>
<keyword evidence="2" id="KW-1185">Reference proteome</keyword>
<name>A0A7K1GBL9_9FLAO</name>
<organism evidence="1 2">
    <name type="scientific">Winogradskyella ouciana</name>
    <dbReference type="NCBI Taxonomy" id="2608631"/>
    <lineage>
        <taxon>Bacteria</taxon>
        <taxon>Pseudomonadati</taxon>
        <taxon>Bacteroidota</taxon>
        <taxon>Flavobacteriia</taxon>
        <taxon>Flavobacteriales</taxon>
        <taxon>Flavobacteriaceae</taxon>
        <taxon>Winogradskyella</taxon>
    </lineage>
</organism>
<sequence>MKTLVKNIIVCVLLFGMKINAQSQQKIEMRIDSIGNAKLNISMSMNAQEWQIWNSNYGNNPSALKRDIERGMPAYFLDDFKLEKDDMNRSFNLSLNAYGACEINKRGKWMVDTEQKNAQLTELAENKYMLVSSPPEYGGGLQQTFIIELPKEAKNIKTDKNAFGKSVFEFDMDAPSSGFNVMRWAGILLVVIGGGWAGKSAISKNQ</sequence>
<evidence type="ECO:0000313" key="1">
    <source>
        <dbReference type="EMBL" id="MTE26687.1"/>
    </source>
</evidence>
<dbReference type="AlphaFoldDB" id="A0A7K1GBL9"/>
<dbReference type="Proteomes" id="UP000447545">
    <property type="component" value="Unassembled WGS sequence"/>
</dbReference>
<dbReference type="RefSeq" id="WP_155088497.1">
    <property type="nucleotide sequence ID" value="NZ_WJYA01000004.1"/>
</dbReference>
<evidence type="ECO:0000313" key="2">
    <source>
        <dbReference type="Proteomes" id="UP000447545"/>
    </source>
</evidence>
<proteinExistence type="predicted"/>
<accession>A0A7K1GBL9</accession>
<comment type="caution">
    <text evidence="1">The sequence shown here is derived from an EMBL/GenBank/DDBJ whole genome shotgun (WGS) entry which is preliminary data.</text>
</comment>
<gene>
    <name evidence="1" type="ORF">F1003_07045</name>
</gene>
<dbReference type="EMBL" id="WJYA01000004">
    <property type="protein sequence ID" value="MTE26687.1"/>
    <property type="molecule type" value="Genomic_DNA"/>
</dbReference>
<reference evidence="1 2" key="1">
    <citation type="submission" date="2019-11" db="EMBL/GenBank/DDBJ databases">
        <title>Winogradskyella ouciana sp. nov., isolated from the hadal seawater of the Mariana Trench.</title>
        <authorList>
            <person name="Liu R."/>
        </authorList>
    </citation>
    <scope>NUCLEOTIDE SEQUENCE [LARGE SCALE GENOMIC DNA]</scope>
    <source>
        <strain evidence="1 2">ZXX205</strain>
    </source>
</reference>